<name>A0ABU3BZH2_9GAMM</name>
<dbReference type="Proteomes" id="UP001251857">
    <property type="component" value="Unassembled WGS sequence"/>
</dbReference>
<evidence type="ECO:0000256" key="3">
    <source>
        <dbReference type="ARBA" id="ARBA00022475"/>
    </source>
</evidence>
<feature type="transmembrane region" description="Helical" evidence="7">
    <location>
        <begin position="43"/>
        <end position="63"/>
    </location>
</feature>
<comment type="similarity">
    <text evidence="2">Belongs to the DoxX family.</text>
</comment>
<reference evidence="8 9" key="1">
    <citation type="submission" date="2023-09" db="EMBL/GenBank/DDBJ databases">
        <authorList>
            <person name="Rey-Velasco X."/>
        </authorList>
    </citation>
    <scope>NUCLEOTIDE SEQUENCE [LARGE SCALE GENOMIC DNA]</scope>
    <source>
        <strain evidence="8 9">W335</strain>
    </source>
</reference>
<evidence type="ECO:0000256" key="6">
    <source>
        <dbReference type="ARBA" id="ARBA00023136"/>
    </source>
</evidence>
<evidence type="ECO:0000256" key="2">
    <source>
        <dbReference type="ARBA" id="ARBA00006679"/>
    </source>
</evidence>
<accession>A0ABU3BZH2</accession>
<keyword evidence="6 7" id="KW-0472">Membrane</keyword>
<keyword evidence="9" id="KW-1185">Reference proteome</keyword>
<dbReference type="PANTHER" id="PTHR33452:SF1">
    <property type="entry name" value="INNER MEMBRANE PROTEIN YPHA-RELATED"/>
    <property type="match status" value="1"/>
</dbReference>
<evidence type="ECO:0000256" key="4">
    <source>
        <dbReference type="ARBA" id="ARBA00022692"/>
    </source>
</evidence>
<feature type="transmembrane region" description="Helical" evidence="7">
    <location>
        <begin position="70"/>
        <end position="88"/>
    </location>
</feature>
<dbReference type="InterPro" id="IPR051907">
    <property type="entry name" value="DoxX-like_oxidoreductase"/>
</dbReference>
<keyword evidence="5 7" id="KW-1133">Transmembrane helix</keyword>
<dbReference type="InterPro" id="IPR032808">
    <property type="entry name" value="DoxX"/>
</dbReference>
<feature type="transmembrane region" description="Helical" evidence="7">
    <location>
        <begin position="100"/>
        <end position="119"/>
    </location>
</feature>
<gene>
    <name evidence="8" type="ORF">RM532_07015</name>
</gene>
<dbReference type="RefSeq" id="WP_311652508.1">
    <property type="nucleotide sequence ID" value="NZ_JAVRIB010000006.1"/>
</dbReference>
<organism evidence="8 9">
    <name type="scientific">Spectribacter hydrogenoxidans</name>
    <dbReference type="NCBI Taxonomy" id="3075608"/>
    <lineage>
        <taxon>Bacteria</taxon>
        <taxon>Pseudomonadati</taxon>
        <taxon>Pseudomonadota</taxon>
        <taxon>Gammaproteobacteria</taxon>
        <taxon>Salinisphaerales</taxon>
        <taxon>Salinisphaeraceae</taxon>
        <taxon>Spectribacter</taxon>
    </lineage>
</organism>
<evidence type="ECO:0000256" key="1">
    <source>
        <dbReference type="ARBA" id="ARBA00004651"/>
    </source>
</evidence>
<dbReference type="Pfam" id="PF07681">
    <property type="entry name" value="DoxX"/>
    <property type="match status" value="1"/>
</dbReference>
<evidence type="ECO:0000256" key="5">
    <source>
        <dbReference type="ARBA" id="ARBA00022989"/>
    </source>
</evidence>
<evidence type="ECO:0000313" key="8">
    <source>
        <dbReference type="EMBL" id="MDT0634704.1"/>
    </source>
</evidence>
<proteinExistence type="inferred from homology"/>
<dbReference type="EMBL" id="JAVRIB010000006">
    <property type="protein sequence ID" value="MDT0634704.1"/>
    <property type="molecule type" value="Genomic_DNA"/>
</dbReference>
<evidence type="ECO:0000313" key="9">
    <source>
        <dbReference type="Proteomes" id="UP001251857"/>
    </source>
</evidence>
<keyword evidence="3" id="KW-1003">Cell membrane</keyword>
<evidence type="ECO:0000256" key="7">
    <source>
        <dbReference type="SAM" id="Phobius"/>
    </source>
</evidence>
<protein>
    <submittedName>
        <fullName evidence="8">DoxX family protein</fullName>
    </submittedName>
</protein>
<keyword evidence="4 7" id="KW-0812">Transmembrane</keyword>
<dbReference type="PANTHER" id="PTHR33452">
    <property type="entry name" value="OXIDOREDUCTASE CATD-RELATED"/>
    <property type="match status" value="1"/>
</dbReference>
<comment type="subcellular location">
    <subcellularLocation>
        <location evidence="1">Cell membrane</location>
        <topology evidence="1">Multi-pass membrane protein</topology>
    </subcellularLocation>
</comment>
<comment type="caution">
    <text evidence="8">The sequence shown here is derived from an EMBL/GenBank/DDBJ whole genome shotgun (WGS) entry which is preliminary data.</text>
</comment>
<sequence>MQHFGVLAGRLLMAHLFLLAGLDKVQGYAGTTDYMQSHGVPIWLLPAVIALELAAGLAITVGWQTRIAAGALAGFCVIAAILFHRDFATEPNMVMFMKDFAMAGGLLVLAAHGGGRWSVDHWIARL</sequence>